<proteinExistence type="predicted"/>
<accession>A0A8H3H659</accession>
<sequence>HPDLTRGPYILGGERTFTPFNNPPYLNNPSRRTNVMTRVDNIAGSELRFSDEKELFAVRGEVLTSSRLVIYGQGFIDFTTLEAAHATRDSHSLTTHRLSYVDLNHQSITISSSGPSSLIRIYLILPGDGSFRFSANRNRFISGKLKPLPRVSKADADYFQKMIDRGPVPYPPLASEGKTHDKIRELGFRYFPFSPHSFQLAMAMYDWTTASFARMVLMKMFEYTAISESPRPLDKASVASAIFNSNWLSFTPDNPDYMRSFLMAPAESEQEVLDQLEAVLPQLQHLSTVENRLLSIAASSMPRTPKASTPRLYSGQLDMHQFGLDRFGVQFTQCPLNAGPPGVSLRVDLEKSLETFLRPGSSITTKQVWSFSDSLDIAMSYQNGIVLVVQPPDDGSLVWETPCYVTPLSCEADKVEWIFPPGTTFTVLAIDRWEVHGSSVLGITLKQCTSSNQADATQPFCDGTPLKHTPPSFTLTKSDRSLPHNRLSTDISIANCGEWALGSFSVFAILFLTLFCGLLYYCQRA</sequence>
<dbReference type="Proteomes" id="UP000663888">
    <property type="component" value="Unassembled WGS sequence"/>
</dbReference>
<evidence type="ECO:0000313" key="3">
    <source>
        <dbReference type="Proteomes" id="UP000663888"/>
    </source>
</evidence>
<protein>
    <submittedName>
        <fullName evidence="2">Uncharacterized protein</fullName>
    </submittedName>
</protein>
<dbReference type="AlphaFoldDB" id="A0A8H3H659"/>
<dbReference type="EMBL" id="CAJMWX010001624">
    <property type="protein sequence ID" value="CAE6499346.1"/>
    <property type="molecule type" value="Genomic_DNA"/>
</dbReference>
<evidence type="ECO:0000256" key="1">
    <source>
        <dbReference type="SAM" id="Phobius"/>
    </source>
</evidence>
<feature type="non-terminal residue" evidence="2">
    <location>
        <position position="1"/>
    </location>
</feature>
<reference evidence="2" key="1">
    <citation type="submission" date="2021-01" db="EMBL/GenBank/DDBJ databases">
        <authorList>
            <person name="Kaushik A."/>
        </authorList>
    </citation>
    <scope>NUCLEOTIDE SEQUENCE</scope>
    <source>
        <strain evidence="2">AG4-R118</strain>
    </source>
</reference>
<gene>
    <name evidence="2" type="ORF">RDB_LOCUS151102</name>
</gene>
<keyword evidence="1" id="KW-0472">Membrane</keyword>
<dbReference type="Gene3D" id="3.90.176.10">
    <property type="entry name" value="Toxin ADP-ribosyltransferase, Chain A, domain 1"/>
    <property type="match status" value="1"/>
</dbReference>
<evidence type="ECO:0000313" key="2">
    <source>
        <dbReference type="EMBL" id="CAE6499346.1"/>
    </source>
</evidence>
<keyword evidence="1" id="KW-1133">Transmembrane helix</keyword>
<comment type="caution">
    <text evidence="2">The sequence shown here is derived from an EMBL/GenBank/DDBJ whole genome shotgun (WGS) entry which is preliminary data.</text>
</comment>
<keyword evidence="1" id="KW-0812">Transmembrane</keyword>
<organism evidence="2 3">
    <name type="scientific">Rhizoctonia solani</name>
    <dbReference type="NCBI Taxonomy" id="456999"/>
    <lineage>
        <taxon>Eukaryota</taxon>
        <taxon>Fungi</taxon>
        <taxon>Dikarya</taxon>
        <taxon>Basidiomycota</taxon>
        <taxon>Agaricomycotina</taxon>
        <taxon>Agaricomycetes</taxon>
        <taxon>Cantharellales</taxon>
        <taxon>Ceratobasidiaceae</taxon>
        <taxon>Rhizoctonia</taxon>
    </lineage>
</organism>
<name>A0A8H3H659_9AGAM</name>
<feature type="transmembrane region" description="Helical" evidence="1">
    <location>
        <begin position="499"/>
        <end position="522"/>
    </location>
</feature>